<dbReference type="Pfam" id="PF07532">
    <property type="entry name" value="Big_4"/>
    <property type="match status" value="1"/>
</dbReference>
<evidence type="ECO:0000313" key="4">
    <source>
        <dbReference type="Proteomes" id="UP001519887"/>
    </source>
</evidence>
<dbReference type="InterPro" id="IPR008979">
    <property type="entry name" value="Galactose-bd-like_sf"/>
</dbReference>
<evidence type="ECO:0000313" key="3">
    <source>
        <dbReference type="EMBL" id="MBW7452607.1"/>
    </source>
</evidence>
<organism evidence="3 4">
    <name type="scientific">Paenibacillus sepulcri</name>
    <dbReference type="NCBI Taxonomy" id="359917"/>
    <lineage>
        <taxon>Bacteria</taxon>
        <taxon>Bacillati</taxon>
        <taxon>Bacillota</taxon>
        <taxon>Bacilli</taxon>
        <taxon>Bacillales</taxon>
        <taxon>Paenibacillaceae</taxon>
        <taxon>Paenibacillus</taxon>
    </lineage>
</organism>
<dbReference type="Proteomes" id="UP001519887">
    <property type="component" value="Unassembled WGS sequence"/>
</dbReference>
<accession>A0ABS7BVD1</accession>
<comment type="caution">
    <text evidence="3">The sequence shown here is derived from an EMBL/GenBank/DDBJ whole genome shotgun (WGS) entry which is preliminary data.</text>
</comment>
<evidence type="ECO:0000259" key="2">
    <source>
        <dbReference type="PROSITE" id="PS51175"/>
    </source>
</evidence>
<dbReference type="InterPro" id="IPR005084">
    <property type="entry name" value="CBM6"/>
</dbReference>
<feature type="domain" description="CBM6" evidence="2">
    <location>
        <begin position="620"/>
        <end position="752"/>
    </location>
</feature>
<keyword evidence="4" id="KW-1185">Reference proteome</keyword>
<dbReference type="PROSITE" id="PS51175">
    <property type="entry name" value="CBM6"/>
    <property type="match status" value="1"/>
</dbReference>
<dbReference type="Gene3D" id="2.60.120.260">
    <property type="entry name" value="Galactose-binding domain-like"/>
    <property type="match status" value="1"/>
</dbReference>
<dbReference type="EMBL" id="JAHZIK010000007">
    <property type="protein sequence ID" value="MBW7452607.1"/>
    <property type="molecule type" value="Genomic_DNA"/>
</dbReference>
<feature type="region of interest" description="Disordered" evidence="1">
    <location>
        <begin position="450"/>
        <end position="471"/>
    </location>
</feature>
<evidence type="ECO:0000256" key="1">
    <source>
        <dbReference type="SAM" id="MobiDB-lite"/>
    </source>
</evidence>
<proteinExistence type="predicted"/>
<dbReference type="SUPFAM" id="SSF49785">
    <property type="entry name" value="Galactose-binding domain-like"/>
    <property type="match status" value="1"/>
</dbReference>
<name>A0ABS7BVD1_9BACL</name>
<sequence length="758" mass="81946">MFKPQVLLKALSSVLLFALVLPFINLSGLPASPVHAAPANSLGLLDIELNKPVNAEVDLDHATIHISLPYGTLYQMLNVTMNPGASAALYRSDGTTAVSFAASGMNNGDAKMDQFSTSGTTLYYLAVTDKNDSSSIRRYTITVTVDMSLPPITGPMGSNDKYLPLNIQAHEHAWDVMGASKIGNGSTTGSIEGPGTPSSYSGISWPESVYDRSGDYPMASIVDESWLGDNMYLQTIGKSNVDALTKYGIANIPGAGKLNSDILRFHEFSPFVAPGGVSRDDGDRGAVNSDRQRLEIKSSTSAANMDANSFGGDIMTHHWRLMLPSETLRYQKDTGDKHAGDFIVPHRFWHIFQLKEVAGNAAGQPVATLSLVSSGGKGQLEFRNNPDGSYADRIKPLFTIPFDRVVDRWLDFEVTILTADKGYLYGKLVDLETGEVLFEGGMTAETYRRPEINNPATGRDERGDLPVEPGQQNRSKWGLYRGMYNGPGDAAFADEFQSATMYLADVHLIKRDENSYIFPDGWNPNVQPKDMAAWARPQEITASKGTPFSQLLLPAQLDVTLSTGKTEKVNVSWSPEGYNPDNMGTYKIFGEFASPGITNTKNIKPYIVVSLTDSSSVAIIPVSTASYTVNPGGPSINTAAGGNTPTGRYLQTSSTPVAGDWVEVTVDVPETGNYDIEFGYKSNNNRGIAQLYVDGVSQGSPVDEYHPAQTFPAADMGSSILEAGSHKFRFVVTGKNAGSSGYHLTFDYIKLARKDAAP</sequence>
<feature type="non-terminal residue" evidence="3">
    <location>
        <position position="758"/>
    </location>
</feature>
<reference evidence="3 4" key="1">
    <citation type="submission" date="2021-07" db="EMBL/GenBank/DDBJ databases">
        <title>Paenibacillus radiodurans sp. nov., isolated from the southeastern edge of Tengger Desert.</title>
        <authorList>
            <person name="Zhang G."/>
        </authorList>
    </citation>
    <scope>NUCLEOTIDE SEQUENCE [LARGE SCALE GENOMIC DNA]</scope>
    <source>
        <strain evidence="3 4">CCM 7311</strain>
    </source>
</reference>
<protein>
    <submittedName>
        <fullName evidence="3">Ig-like domain-containing protein</fullName>
    </submittedName>
</protein>
<dbReference type="InterPro" id="IPR011081">
    <property type="entry name" value="Big_4"/>
</dbReference>
<gene>
    <name evidence="3" type="ORF">K0U00_00945</name>
</gene>